<organism evidence="2 3">
    <name type="scientific">Thiobacillus denitrificans (strain ATCC 25259 / T1)</name>
    <dbReference type="NCBI Taxonomy" id="292415"/>
    <lineage>
        <taxon>Bacteria</taxon>
        <taxon>Pseudomonadati</taxon>
        <taxon>Pseudomonadota</taxon>
        <taxon>Betaproteobacteria</taxon>
        <taxon>Nitrosomonadales</taxon>
        <taxon>Thiobacillaceae</taxon>
        <taxon>Thiobacillus</taxon>
    </lineage>
</organism>
<evidence type="ECO:0000256" key="1">
    <source>
        <dbReference type="SAM" id="MobiDB-lite"/>
    </source>
</evidence>
<feature type="region of interest" description="Disordered" evidence="1">
    <location>
        <begin position="142"/>
        <end position="161"/>
    </location>
</feature>
<protein>
    <submittedName>
        <fullName evidence="2">Uncharacterized protein</fullName>
    </submittedName>
</protein>
<evidence type="ECO:0000313" key="3">
    <source>
        <dbReference type="Proteomes" id="UP000008291"/>
    </source>
</evidence>
<dbReference type="KEGG" id="tbd:Tbd_1421"/>
<name>Q3SEV7_THIDA</name>
<accession>Q3SEV7</accession>
<keyword evidence="3" id="KW-1185">Reference proteome</keyword>
<dbReference type="STRING" id="292415.Tbd_1421"/>
<sequence>MHTGSAGANTERQHVAAGAVDAAPRPLRLRVRFVSGRNPRVAEQAARCMDALARGRLDIEVAHEAGDRAPATGNLPSLVVVIHVVAEPAPLVADECGGRVDWHLGREALTDDTAELMAHLRRHAARLLGDLGHPAPPCALRSATRPANSAVPRTPALLAAA</sequence>
<evidence type="ECO:0000313" key="2">
    <source>
        <dbReference type="EMBL" id="AAZ97374.1"/>
    </source>
</evidence>
<dbReference type="EMBL" id="CP000116">
    <property type="protein sequence ID" value="AAZ97374.1"/>
    <property type="molecule type" value="Genomic_DNA"/>
</dbReference>
<dbReference type="AlphaFoldDB" id="Q3SEV7"/>
<reference evidence="2 3" key="1">
    <citation type="journal article" date="2006" name="J. Bacteriol.">
        <title>The genome sequence of the obligately chemolithoautotrophic, facultatively anaerobic bacterium Thiobacillus denitrificans.</title>
        <authorList>
            <person name="Beller H.R."/>
            <person name="Chain P.S."/>
            <person name="Letain T.E."/>
            <person name="Chakicherla A."/>
            <person name="Larimer F.W."/>
            <person name="Richardson P.M."/>
            <person name="Coleman M.A."/>
            <person name="Wood A.P."/>
            <person name="Kelly D.P."/>
        </authorList>
    </citation>
    <scope>NUCLEOTIDE SEQUENCE [LARGE SCALE GENOMIC DNA]</scope>
    <source>
        <strain evidence="2 3">ATCC 25259</strain>
    </source>
</reference>
<gene>
    <name evidence="2" type="ordered locus">Tbd_1421</name>
</gene>
<dbReference type="HOGENOM" id="CLU_1642939_0_0_4"/>
<dbReference type="Proteomes" id="UP000008291">
    <property type="component" value="Chromosome"/>
</dbReference>
<proteinExistence type="predicted"/>